<evidence type="ECO:0000313" key="2">
    <source>
        <dbReference type="EMBL" id="PPQ71715.1"/>
    </source>
</evidence>
<protein>
    <submittedName>
        <fullName evidence="2">Uncharacterized protein</fullName>
    </submittedName>
</protein>
<evidence type="ECO:0000313" key="3">
    <source>
        <dbReference type="Proteomes" id="UP000284706"/>
    </source>
</evidence>
<reference evidence="2 3" key="1">
    <citation type="journal article" date="2018" name="Evol. Lett.">
        <title>Horizontal gene cluster transfer increased hallucinogenic mushroom diversity.</title>
        <authorList>
            <person name="Reynolds H.T."/>
            <person name="Vijayakumar V."/>
            <person name="Gluck-Thaler E."/>
            <person name="Korotkin H.B."/>
            <person name="Matheny P.B."/>
            <person name="Slot J.C."/>
        </authorList>
    </citation>
    <scope>NUCLEOTIDE SEQUENCE [LARGE SCALE GENOMIC DNA]</scope>
    <source>
        <strain evidence="2 3">SRW20</strain>
    </source>
</reference>
<dbReference type="AlphaFoldDB" id="A0A409VZP4"/>
<evidence type="ECO:0000256" key="1">
    <source>
        <dbReference type="SAM" id="MobiDB-lite"/>
    </source>
</evidence>
<feature type="region of interest" description="Disordered" evidence="1">
    <location>
        <begin position="127"/>
        <end position="158"/>
    </location>
</feature>
<sequence>MKFPYSTAYRRHPRFFQRDWYSSATLNDAVSDKYIHHVFSSVLAIPQSEYATASMPSEYITTAVTKRVTLEIFRRNGGRYVVQSTFGQEGRDWCMLLRLGRPSLALSKPPLALSALDAEAKADPSFKLRPTSTALESPKEGSNVTISFSASRLQGRKP</sequence>
<comment type="caution">
    <text evidence="2">The sequence shown here is derived from an EMBL/GenBank/DDBJ whole genome shotgun (WGS) entry which is preliminary data.</text>
</comment>
<name>A0A409VZP4_9AGAR</name>
<organism evidence="2 3">
    <name type="scientific">Gymnopilus dilepis</name>
    <dbReference type="NCBI Taxonomy" id="231916"/>
    <lineage>
        <taxon>Eukaryota</taxon>
        <taxon>Fungi</taxon>
        <taxon>Dikarya</taxon>
        <taxon>Basidiomycota</taxon>
        <taxon>Agaricomycotina</taxon>
        <taxon>Agaricomycetes</taxon>
        <taxon>Agaricomycetidae</taxon>
        <taxon>Agaricales</taxon>
        <taxon>Agaricineae</taxon>
        <taxon>Hymenogastraceae</taxon>
        <taxon>Gymnopilus</taxon>
    </lineage>
</organism>
<keyword evidence="3" id="KW-1185">Reference proteome</keyword>
<dbReference type="Proteomes" id="UP000284706">
    <property type="component" value="Unassembled WGS sequence"/>
</dbReference>
<dbReference type="EMBL" id="NHYE01005491">
    <property type="protein sequence ID" value="PPQ71715.1"/>
    <property type="molecule type" value="Genomic_DNA"/>
</dbReference>
<proteinExistence type="predicted"/>
<gene>
    <name evidence="2" type="ORF">CVT26_007631</name>
</gene>
<dbReference type="InParanoid" id="A0A409VZP4"/>
<feature type="compositionally biased region" description="Polar residues" evidence="1">
    <location>
        <begin position="130"/>
        <end position="152"/>
    </location>
</feature>
<accession>A0A409VZP4</accession>